<proteinExistence type="predicted"/>
<evidence type="ECO:0000313" key="1">
    <source>
        <dbReference type="EMBL" id="SVE31904.1"/>
    </source>
</evidence>
<sequence length="51" mass="5356">RPLGSMKIEIDQMAINAGLNGIAFPSEGIVSYAGEKGLKPSFINACCGVTW</sequence>
<name>A0A383CIE2_9ZZZZ</name>
<dbReference type="AlphaFoldDB" id="A0A383CIE2"/>
<gene>
    <name evidence="1" type="ORF">METZ01_LOCUS484758</name>
</gene>
<accession>A0A383CIE2</accession>
<reference evidence="1" key="1">
    <citation type="submission" date="2018-05" db="EMBL/GenBank/DDBJ databases">
        <authorList>
            <person name="Lanie J.A."/>
            <person name="Ng W.-L."/>
            <person name="Kazmierczak K.M."/>
            <person name="Andrzejewski T.M."/>
            <person name="Davidsen T.M."/>
            <person name="Wayne K.J."/>
            <person name="Tettelin H."/>
            <person name="Glass J.I."/>
            <person name="Rusch D."/>
            <person name="Podicherti R."/>
            <person name="Tsui H.-C.T."/>
            <person name="Winkler M.E."/>
        </authorList>
    </citation>
    <scope>NUCLEOTIDE SEQUENCE</scope>
</reference>
<organism evidence="1">
    <name type="scientific">marine metagenome</name>
    <dbReference type="NCBI Taxonomy" id="408172"/>
    <lineage>
        <taxon>unclassified sequences</taxon>
        <taxon>metagenomes</taxon>
        <taxon>ecological metagenomes</taxon>
    </lineage>
</organism>
<dbReference type="EMBL" id="UINC01209063">
    <property type="protein sequence ID" value="SVE31904.1"/>
    <property type="molecule type" value="Genomic_DNA"/>
</dbReference>
<feature type="non-terminal residue" evidence="1">
    <location>
        <position position="1"/>
    </location>
</feature>
<protein>
    <submittedName>
        <fullName evidence="1">Uncharacterized protein</fullName>
    </submittedName>
</protein>